<dbReference type="PANTHER" id="PTHR31339:SF9">
    <property type="entry name" value="PLASMIN AND FIBRONECTIN-BINDING PROTEIN A"/>
    <property type="match status" value="1"/>
</dbReference>
<feature type="signal peptide" evidence="1">
    <location>
        <begin position="1"/>
        <end position="15"/>
    </location>
</feature>
<dbReference type="RefSeq" id="WP_252854628.1">
    <property type="nucleotide sequence ID" value="NZ_JAMXLR010000073.1"/>
</dbReference>
<dbReference type="AlphaFoldDB" id="A0A9X2FCI3"/>
<name>A0A9X2FCI3_9BACT</name>
<proteinExistence type="predicted"/>
<feature type="domain" description="Rhamnogalacturonase A/B/Epimerase-like pectate lyase" evidence="2">
    <location>
        <begin position="138"/>
        <end position="357"/>
    </location>
</feature>
<evidence type="ECO:0000313" key="3">
    <source>
        <dbReference type="EMBL" id="MCO6046410.1"/>
    </source>
</evidence>
<accession>A0A9X2FCI3</accession>
<dbReference type="Proteomes" id="UP001155241">
    <property type="component" value="Unassembled WGS sequence"/>
</dbReference>
<organism evidence="3 4">
    <name type="scientific">Aeoliella straminimaris</name>
    <dbReference type="NCBI Taxonomy" id="2954799"/>
    <lineage>
        <taxon>Bacteria</taxon>
        <taxon>Pseudomonadati</taxon>
        <taxon>Planctomycetota</taxon>
        <taxon>Planctomycetia</taxon>
        <taxon>Pirellulales</taxon>
        <taxon>Lacipirellulaceae</taxon>
        <taxon>Aeoliella</taxon>
    </lineage>
</organism>
<keyword evidence="3" id="KW-0378">Hydrolase</keyword>
<sequence length="533" mass="57460">MRLSLFLMVCPPAQAAVTAYPSPPNAVKSSVFSVLIDGTAVPVVKHMNYHYAHFAFSGTVDVAVRSPKSVSSHRISPASLGIQGNASGNELKFSMTQAGDEDSTPRYLVVQIDDLEKLVLLGDPPQSNVPPPSGEGVFNVVSDFGADPTGATYTQPAIQAAIDAASAFGSPSKPGVVYVPPGHFRVRAGLKVKDNVDLYLAPGAILKADDDISNYRTPRSGTIAPVLMIDRAANVTIRGRGEVDASGVALMGLLSQKPPVFLTQSRTNPRRRAIQSSEQGATRNLRISGIIVKDATGWSLELVKVKGVVVQNVKILNHTDIHWKIQNDGINATSSSDVLVNQCFVMTIDDAMCSKARYKSVGSMDNVVFANNVLWTWAAGVKAGMQNDHPMNGVVFRNIDIVHCRRAIAVDTKTSKDRGEEIPIAGVKFQDIRVDEIQGHWKISKHDAVEFQLEDAPALDIEIRNLTLPMNRPLRCRNNYPAKGVRFSNLVMAGELITDVSQVTLAGNQAIENLTFATDGSGSDSADRRDPAE</sequence>
<dbReference type="Pfam" id="PF12708">
    <property type="entry name" value="Pect-lyase_RHGA_epim"/>
    <property type="match status" value="1"/>
</dbReference>
<dbReference type="InterPro" id="IPR011050">
    <property type="entry name" value="Pectin_lyase_fold/virulence"/>
</dbReference>
<dbReference type="Gene3D" id="2.160.20.10">
    <property type="entry name" value="Single-stranded right-handed beta-helix, Pectin lyase-like"/>
    <property type="match status" value="1"/>
</dbReference>
<evidence type="ECO:0000259" key="2">
    <source>
        <dbReference type="Pfam" id="PF12708"/>
    </source>
</evidence>
<protein>
    <submittedName>
        <fullName evidence="3">Glycosyl hydrolase family 28 protein</fullName>
    </submittedName>
</protein>
<dbReference type="InterPro" id="IPR051801">
    <property type="entry name" value="GH28_Enzymes"/>
</dbReference>
<comment type="caution">
    <text evidence="3">The sequence shown here is derived from an EMBL/GenBank/DDBJ whole genome shotgun (WGS) entry which is preliminary data.</text>
</comment>
<dbReference type="InterPro" id="IPR024535">
    <property type="entry name" value="RHGA/B-epi-like_pectate_lyase"/>
</dbReference>
<dbReference type="EMBL" id="JAMXLR010000073">
    <property type="protein sequence ID" value="MCO6046410.1"/>
    <property type="molecule type" value="Genomic_DNA"/>
</dbReference>
<dbReference type="InterPro" id="IPR012334">
    <property type="entry name" value="Pectin_lyas_fold"/>
</dbReference>
<reference evidence="3" key="1">
    <citation type="submission" date="2022-06" db="EMBL/GenBank/DDBJ databases">
        <title>Aeoliella straminimaris, a novel planctomycete from sediments.</title>
        <authorList>
            <person name="Vitorino I.R."/>
            <person name="Lage O.M."/>
        </authorList>
    </citation>
    <scope>NUCLEOTIDE SEQUENCE</scope>
    <source>
        <strain evidence="3">ICT_H6.2</strain>
    </source>
</reference>
<dbReference type="GO" id="GO:0016787">
    <property type="term" value="F:hydrolase activity"/>
    <property type="evidence" value="ECO:0007669"/>
    <property type="project" value="UniProtKB-KW"/>
</dbReference>
<dbReference type="SUPFAM" id="SSF51126">
    <property type="entry name" value="Pectin lyase-like"/>
    <property type="match status" value="1"/>
</dbReference>
<feature type="chain" id="PRO_5040850460" evidence="1">
    <location>
        <begin position="16"/>
        <end position="533"/>
    </location>
</feature>
<keyword evidence="4" id="KW-1185">Reference proteome</keyword>
<gene>
    <name evidence="3" type="ORF">NG895_21135</name>
</gene>
<dbReference type="PANTHER" id="PTHR31339">
    <property type="entry name" value="PECTIN LYASE-RELATED"/>
    <property type="match status" value="1"/>
</dbReference>
<evidence type="ECO:0000313" key="4">
    <source>
        <dbReference type="Proteomes" id="UP001155241"/>
    </source>
</evidence>
<keyword evidence="1" id="KW-0732">Signal</keyword>
<evidence type="ECO:0000256" key="1">
    <source>
        <dbReference type="SAM" id="SignalP"/>
    </source>
</evidence>